<feature type="chain" id="PRO_5039295212" description="Lipoprotein" evidence="2">
    <location>
        <begin position="20"/>
        <end position="250"/>
    </location>
</feature>
<dbReference type="OrthoDB" id="4883135at2"/>
<dbReference type="PROSITE" id="PS51257">
    <property type="entry name" value="PROKAR_LIPOPROTEIN"/>
    <property type="match status" value="1"/>
</dbReference>
<keyword evidence="2" id="KW-0732">Signal</keyword>
<dbReference type="EMBL" id="JSUH01000014">
    <property type="protein sequence ID" value="KHD96643.1"/>
    <property type="molecule type" value="Genomic_DNA"/>
</dbReference>
<evidence type="ECO:0000313" key="3">
    <source>
        <dbReference type="EMBL" id="KHD96643.1"/>
    </source>
</evidence>
<organism evidence="3 4">
    <name type="scientific">Kocuria rosea subsp. polaris</name>
    <dbReference type="NCBI Taxonomy" id="136273"/>
    <lineage>
        <taxon>Bacteria</taxon>
        <taxon>Bacillati</taxon>
        <taxon>Actinomycetota</taxon>
        <taxon>Actinomycetes</taxon>
        <taxon>Micrococcales</taxon>
        <taxon>Micrococcaceae</taxon>
        <taxon>Kocuria</taxon>
    </lineage>
</organism>
<feature type="region of interest" description="Disordered" evidence="1">
    <location>
        <begin position="19"/>
        <end position="95"/>
    </location>
</feature>
<dbReference type="Proteomes" id="UP000030466">
    <property type="component" value="Unassembled WGS sequence"/>
</dbReference>
<name>A0A0A6VQH0_KOCRO</name>
<accession>A0A0A6VQH0</accession>
<feature type="signal peptide" evidence="2">
    <location>
        <begin position="1"/>
        <end position="19"/>
    </location>
</feature>
<comment type="caution">
    <text evidence="3">The sequence shown here is derived from an EMBL/GenBank/DDBJ whole genome shotgun (WGS) entry which is preliminary data.</text>
</comment>
<evidence type="ECO:0000256" key="1">
    <source>
        <dbReference type="SAM" id="MobiDB-lite"/>
    </source>
</evidence>
<feature type="compositionally biased region" description="Low complexity" evidence="1">
    <location>
        <begin position="36"/>
        <end position="69"/>
    </location>
</feature>
<sequence>MSTKAVVTSLFLASGLALAGCAGDPPVQEDTPAAQTSPSPSGTAPEPTPEPTAGSTPEPTEPPASAEPAEQPDDADEEPAGETPAEPGAAPAQPVPADAWSAFTATPAGQPYAGTVSGIEQRAAQGGGLVHRLTADTNDRAVAVEICGAYQSAMSTGQDRIDVLDTVGQLLAFAPGGPGTCQVQVSTDVGAVPFPAKFSYEEALAAWRSGVPYYDAFCVNYDPVTEAGAAQCTGIENGTVDSVTGEYIGG</sequence>
<evidence type="ECO:0000256" key="2">
    <source>
        <dbReference type="SAM" id="SignalP"/>
    </source>
</evidence>
<evidence type="ECO:0000313" key="4">
    <source>
        <dbReference type="Proteomes" id="UP000030466"/>
    </source>
</evidence>
<proteinExistence type="predicted"/>
<evidence type="ECO:0008006" key="5">
    <source>
        <dbReference type="Google" id="ProtNLM"/>
    </source>
</evidence>
<feature type="compositionally biased region" description="Acidic residues" evidence="1">
    <location>
        <begin position="70"/>
        <end position="80"/>
    </location>
</feature>
<keyword evidence="4" id="KW-1185">Reference proteome</keyword>
<protein>
    <recommendedName>
        <fullName evidence="5">Lipoprotein</fullName>
    </recommendedName>
</protein>
<feature type="compositionally biased region" description="Low complexity" evidence="1">
    <location>
        <begin position="81"/>
        <end position="95"/>
    </location>
</feature>
<gene>
    <name evidence="3" type="ORF">GY22_14370</name>
</gene>
<reference evidence="3 4" key="1">
    <citation type="journal article" date="2003" name="Int. J. Syst. Evol. Microbiol.">
        <title>Kocuria polaris sp. nov., an orange-pigmented psychrophilic bacterium isolated from an Antarctic cyanobacterial mat sample.</title>
        <authorList>
            <person name="Reddy G.S."/>
            <person name="Prakash J.S."/>
            <person name="Prabahar V."/>
            <person name="Matsumoto G.I."/>
            <person name="Stackebrandt E."/>
            <person name="Shivaji S."/>
        </authorList>
    </citation>
    <scope>NUCLEOTIDE SEQUENCE [LARGE SCALE GENOMIC DNA]</scope>
    <source>
        <strain evidence="3 4">CMS 76or</strain>
    </source>
</reference>
<dbReference type="RefSeq" id="WP_035929118.1">
    <property type="nucleotide sequence ID" value="NZ_JSUH01000014.1"/>
</dbReference>
<dbReference type="AlphaFoldDB" id="A0A0A6VQH0"/>